<dbReference type="OrthoDB" id="5829234at2759"/>
<protein>
    <recommendedName>
        <fullName evidence="3">Reverse transcriptase domain-containing protein</fullName>
    </recommendedName>
</protein>
<evidence type="ECO:0000256" key="2">
    <source>
        <dbReference type="SAM" id="MobiDB-lite"/>
    </source>
</evidence>
<proteinExistence type="predicted"/>
<dbReference type="PANTHER" id="PTHR37984:SF5">
    <property type="entry name" value="PROTEIN NYNRIN-LIKE"/>
    <property type="match status" value="1"/>
</dbReference>
<feature type="non-terminal residue" evidence="4">
    <location>
        <position position="381"/>
    </location>
</feature>
<feature type="region of interest" description="Disordered" evidence="2">
    <location>
        <begin position="165"/>
        <end position="209"/>
    </location>
</feature>
<evidence type="ECO:0000256" key="1">
    <source>
        <dbReference type="SAM" id="Coils"/>
    </source>
</evidence>
<dbReference type="InterPro" id="IPR000477">
    <property type="entry name" value="RT_dom"/>
</dbReference>
<sequence>LPGRAAGAWARKLAPLFAKYAPGRLTAYGEELKAASYGPLFHGHIQAEKLRYLREEWPARVTTREEREVALRERLQEHQRALAGLRGQKAELLEILKFHACRATPPSDPQLLAATGCDIIAFTMMGGWHNPALIAELGLWSLAQFPEEHGAGRNLGRAAPLEPAGAAARAGAHPTPQPLFGRSLSSPILLGQPNAGSQEDGRVGRMQADQSTQRIYVRFIRLRIIRGTNSVDSNERRDNMQQELTAAREIDGYSKEHPRPLGTIGAGGVTPTGSVTFRSEQYCHGANMSACWCPYEVLKCRLLECYSESDSDRFRALTAPVVMEDVVKSRNFSYNVLTFGVNVAPAIFQRFMDTHLADIAGVKPYLDDILIAGSTKEEHDK</sequence>
<dbReference type="PANTHER" id="PTHR37984">
    <property type="entry name" value="PROTEIN CBG26694"/>
    <property type="match status" value="1"/>
</dbReference>
<organism evidence="4 5">
    <name type="scientific">Trichinella nativa</name>
    <dbReference type="NCBI Taxonomy" id="6335"/>
    <lineage>
        <taxon>Eukaryota</taxon>
        <taxon>Metazoa</taxon>
        <taxon>Ecdysozoa</taxon>
        <taxon>Nematoda</taxon>
        <taxon>Enoplea</taxon>
        <taxon>Dorylaimia</taxon>
        <taxon>Trichinellida</taxon>
        <taxon>Trichinellidae</taxon>
        <taxon>Trichinella</taxon>
    </lineage>
</organism>
<evidence type="ECO:0000313" key="4">
    <source>
        <dbReference type="EMBL" id="KRZ61582.1"/>
    </source>
</evidence>
<name>A0A0V1LR58_9BILA</name>
<evidence type="ECO:0000259" key="3">
    <source>
        <dbReference type="Pfam" id="PF00078"/>
    </source>
</evidence>
<accession>A0A0V1LR58</accession>
<comment type="caution">
    <text evidence="4">The sequence shown here is derived from an EMBL/GenBank/DDBJ whole genome shotgun (WGS) entry which is preliminary data.</text>
</comment>
<evidence type="ECO:0000313" key="5">
    <source>
        <dbReference type="Proteomes" id="UP000054721"/>
    </source>
</evidence>
<feature type="coiled-coil region" evidence="1">
    <location>
        <begin position="68"/>
        <end position="95"/>
    </location>
</feature>
<dbReference type="InterPro" id="IPR043128">
    <property type="entry name" value="Rev_trsase/Diguanyl_cyclase"/>
</dbReference>
<dbReference type="Gene3D" id="3.30.70.270">
    <property type="match status" value="1"/>
</dbReference>
<keyword evidence="5" id="KW-1185">Reference proteome</keyword>
<dbReference type="Proteomes" id="UP000054721">
    <property type="component" value="Unassembled WGS sequence"/>
</dbReference>
<reference evidence="4 5" key="1">
    <citation type="submission" date="2015-05" db="EMBL/GenBank/DDBJ databases">
        <title>Evolution of Trichinella species and genotypes.</title>
        <authorList>
            <person name="Korhonen P.K."/>
            <person name="Edoardo P."/>
            <person name="Giuseppe L.R."/>
            <person name="Gasser R.B."/>
        </authorList>
    </citation>
    <scope>NUCLEOTIDE SEQUENCE [LARGE SCALE GENOMIC DNA]</scope>
    <source>
        <strain evidence="4">ISS10</strain>
    </source>
</reference>
<dbReference type="Pfam" id="PF00078">
    <property type="entry name" value="RVT_1"/>
    <property type="match status" value="1"/>
</dbReference>
<feature type="domain" description="Reverse transcriptase" evidence="3">
    <location>
        <begin position="324"/>
        <end position="380"/>
    </location>
</feature>
<gene>
    <name evidence="4" type="primary">K02A2.6</name>
    <name evidence="4" type="ORF">T02_3183</name>
</gene>
<dbReference type="EMBL" id="JYDW01000017">
    <property type="protein sequence ID" value="KRZ61582.1"/>
    <property type="molecule type" value="Genomic_DNA"/>
</dbReference>
<keyword evidence="1" id="KW-0175">Coiled coil</keyword>
<dbReference type="InterPro" id="IPR043502">
    <property type="entry name" value="DNA/RNA_pol_sf"/>
</dbReference>
<dbReference type="AlphaFoldDB" id="A0A0V1LR58"/>
<dbReference type="SUPFAM" id="SSF56672">
    <property type="entry name" value="DNA/RNA polymerases"/>
    <property type="match status" value="1"/>
</dbReference>
<dbReference type="InterPro" id="IPR050951">
    <property type="entry name" value="Retrovirus_Pol_polyprotein"/>
</dbReference>
<dbReference type="STRING" id="6335.A0A0V1LR58"/>